<name>A0ABM9D793_9BACT</name>
<sequence>MTSPQNRAALVINAVADGSPAQRAGITTGERLVRINGRPVRDVIDYAYLAFDDHPLLDIVDPAGGYRQVRLEPEPGEPLGLAFPAPEPKRCGNQCLFCFVHQLPKGMRKPLYVKDEDYRLSFLQGTYVTLSNLKPSELRRIIEQRLSPLYISVHATEPILRERLLGREGIPPILEQLRTLAGARIQMHTQVVLCPGLNDGAALEQTVDDLAALYPAVQSLAVVPVGLTEHRTHLPALTPVDSAYAATFLEQWLPRMRRLNRRLGEAFLQLADEFFLKADHPFPALRAYGDLPQWENGVGQVPWFFKEARGLLRRAKPLPPFRATVVTGISAYGFISEFLRHLSEKTGAELRATAIPNQLFGSSVTVTGLIAGRDILAALGPGQPEGVLLVPAVMLKEGAGVFLDDLTPEQLSRELKVPVMTFEATPSGLYRTLRSLGRKQAP</sequence>
<dbReference type="InterPro" id="IPR007549">
    <property type="entry name" value="DUF512"/>
</dbReference>
<dbReference type="Proteomes" id="UP001295463">
    <property type="component" value="Chromosome"/>
</dbReference>
<dbReference type="InterPro" id="IPR045375">
    <property type="entry name" value="Put_radical_SAM-like_N"/>
</dbReference>
<dbReference type="Gene3D" id="2.30.42.10">
    <property type="match status" value="1"/>
</dbReference>
<evidence type="ECO:0000313" key="3">
    <source>
        <dbReference type="Proteomes" id="UP001295463"/>
    </source>
</evidence>
<gene>
    <name evidence="2" type="ORF">GEAMG1_0527</name>
</gene>
<dbReference type="InterPro" id="IPR036034">
    <property type="entry name" value="PDZ_sf"/>
</dbReference>
<dbReference type="Pfam" id="PF19238">
    <property type="entry name" value="Radical_SAM_2"/>
    <property type="match status" value="1"/>
</dbReference>
<dbReference type="Pfam" id="PF17820">
    <property type="entry name" value="PDZ_6"/>
    <property type="match status" value="1"/>
</dbReference>
<feature type="domain" description="PDZ" evidence="1">
    <location>
        <begin position="1"/>
        <end position="43"/>
    </location>
</feature>
<evidence type="ECO:0000313" key="2">
    <source>
        <dbReference type="EMBL" id="CAH2030344.1"/>
    </source>
</evidence>
<dbReference type="SUPFAM" id="SSF102114">
    <property type="entry name" value="Radical SAM enzymes"/>
    <property type="match status" value="1"/>
</dbReference>
<organism evidence="2 3">
    <name type="scientific">Trichlorobacter ammonificans</name>
    <dbReference type="NCBI Taxonomy" id="2916410"/>
    <lineage>
        <taxon>Bacteria</taxon>
        <taxon>Pseudomonadati</taxon>
        <taxon>Thermodesulfobacteriota</taxon>
        <taxon>Desulfuromonadia</taxon>
        <taxon>Geobacterales</taxon>
        <taxon>Geobacteraceae</taxon>
        <taxon>Trichlorobacter</taxon>
    </lineage>
</organism>
<dbReference type="InterPro" id="IPR058240">
    <property type="entry name" value="rSAM_sf"/>
</dbReference>
<dbReference type="InterPro" id="IPR041489">
    <property type="entry name" value="PDZ_6"/>
</dbReference>
<protein>
    <submittedName>
        <fullName evidence="2">PDZ domain-containing protein</fullName>
    </submittedName>
</protein>
<dbReference type="RefSeq" id="WP_305731284.1">
    <property type="nucleotide sequence ID" value="NZ_OW150024.1"/>
</dbReference>
<dbReference type="Pfam" id="PF04459">
    <property type="entry name" value="DUF512"/>
    <property type="match status" value="1"/>
</dbReference>
<proteinExistence type="predicted"/>
<dbReference type="EMBL" id="OW150024">
    <property type="protein sequence ID" value="CAH2030344.1"/>
    <property type="molecule type" value="Genomic_DNA"/>
</dbReference>
<accession>A0ABM9D793</accession>
<dbReference type="Gene3D" id="3.20.20.70">
    <property type="entry name" value="Aldolase class I"/>
    <property type="match status" value="1"/>
</dbReference>
<reference evidence="2 3" key="1">
    <citation type="submission" date="2022-03" db="EMBL/GenBank/DDBJ databases">
        <authorList>
            <person name="Koch H."/>
        </authorList>
    </citation>
    <scope>NUCLEOTIDE SEQUENCE [LARGE SCALE GENOMIC DNA]</scope>
    <source>
        <strain evidence="2 3">G1</strain>
    </source>
</reference>
<dbReference type="PROSITE" id="PS50106">
    <property type="entry name" value="PDZ"/>
    <property type="match status" value="1"/>
</dbReference>
<evidence type="ECO:0000259" key="1">
    <source>
        <dbReference type="PROSITE" id="PS50106"/>
    </source>
</evidence>
<dbReference type="InterPro" id="IPR001478">
    <property type="entry name" value="PDZ"/>
</dbReference>
<keyword evidence="3" id="KW-1185">Reference proteome</keyword>
<dbReference type="SUPFAM" id="SSF50156">
    <property type="entry name" value="PDZ domain-like"/>
    <property type="match status" value="1"/>
</dbReference>
<dbReference type="InterPro" id="IPR013785">
    <property type="entry name" value="Aldolase_TIM"/>
</dbReference>